<reference evidence="1" key="1">
    <citation type="journal article" date="2021" name="New Phytol.">
        <title>Evolutionary innovations through gain and loss of genes in the ectomycorrhizal Boletales.</title>
        <authorList>
            <person name="Wu G."/>
            <person name="Miyauchi S."/>
            <person name="Morin E."/>
            <person name="Kuo A."/>
            <person name="Drula E."/>
            <person name="Varga T."/>
            <person name="Kohler A."/>
            <person name="Feng B."/>
            <person name="Cao Y."/>
            <person name="Lipzen A."/>
            <person name="Daum C."/>
            <person name="Hundley H."/>
            <person name="Pangilinan J."/>
            <person name="Johnson J."/>
            <person name="Barry K."/>
            <person name="LaButti K."/>
            <person name="Ng V."/>
            <person name="Ahrendt S."/>
            <person name="Min B."/>
            <person name="Choi I.G."/>
            <person name="Park H."/>
            <person name="Plett J.M."/>
            <person name="Magnuson J."/>
            <person name="Spatafora J.W."/>
            <person name="Nagy L.G."/>
            <person name="Henrissat B."/>
            <person name="Grigoriev I.V."/>
            <person name="Yang Z.L."/>
            <person name="Xu J."/>
            <person name="Martin F.M."/>
        </authorList>
    </citation>
    <scope>NUCLEOTIDE SEQUENCE</scope>
    <source>
        <strain evidence="1">KKN 215</strain>
    </source>
</reference>
<dbReference type="EMBL" id="JAEVFJ010000055">
    <property type="protein sequence ID" value="KAH8079842.1"/>
    <property type="molecule type" value="Genomic_DNA"/>
</dbReference>
<evidence type="ECO:0000313" key="1">
    <source>
        <dbReference type="EMBL" id="KAH8079842.1"/>
    </source>
</evidence>
<name>A0A8K0UE05_9AGAR</name>
<feature type="non-terminal residue" evidence="1">
    <location>
        <position position="120"/>
    </location>
</feature>
<comment type="caution">
    <text evidence="1">The sequence shown here is derived from an EMBL/GenBank/DDBJ whole genome shotgun (WGS) entry which is preliminary data.</text>
</comment>
<proteinExistence type="predicted"/>
<dbReference type="AlphaFoldDB" id="A0A8K0UE05"/>
<protein>
    <submittedName>
        <fullName evidence="1">Uncharacterized protein</fullName>
    </submittedName>
</protein>
<evidence type="ECO:0000313" key="2">
    <source>
        <dbReference type="Proteomes" id="UP000813824"/>
    </source>
</evidence>
<gene>
    <name evidence="1" type="ORF">BXZ70DRAFT_911046</name>
</gene>
<organism evidence="1 2">
    <name type="scientific">Cristinia sonorae</name>
    <dbReference type="NCBI Taxonomy" id="1940300"/>
    <lineage>
        <taxon>Eukaryota</taxon>
        <taxon>Fungi</taxon>
        <taxon>Dikarya</taxon>
        <taxon>Basidiomycota</taxon>
        <taxon>Agaricomycotina</taxon>
        <taxon>Agaricomycetes</taxon>
        <taxon>Agaricomycetidae</taxon>
        <taxon>Agaricales</taxon>
        <taxon>Pleurotineae</taxon>
        <taxon>Stephanosporaceae</taxon>
        <taxon>Cristinia</taxon>
    </lineage>
</organism>
<dbReference type="Proteomes" id="UP000813824">
    <property type="component" value="Unassembled WGS sequence"/>
</dbReference>
<sequence length="120" mass="12864">QHQVQEVIQVVQGGLNSAKEGTISTKPVGSLLLKKETRGYKLKPPQRKTPCGANFFDVGLRIIIKQSAVRHGTTEAHGAVNWGITFGFSERLAKAWDAEGRDKQIAIVSKAGAGEGNPDA</sequence>
<keyword evidence="2" id="KW-1185">Reference proteome</keyword>
<accession>A0A8K0UE05</accession>